<name>A0A6A5TZ74_9PLEO</name>
<protein>
    <recommendedName>
        <fullName evidence="4">BTB domain-containing protein</fullName>
    </recommendedName>
</protein>
<evidence type="ECO:0000313" key="2">
    <source>
        <dbReference type="EMBL" id="KAF1958183.1"/>
    </source>
</evidence>
<gene>
    <name evidence="2" type="ORF">CC80DRAFT_469046</name>
</gene>
<dbReference type="OrthoDB" id="3789852at2759"/>
<accession>A0A6A5TZ74</accession>
<evidence type="ECO:0000313" key="3">
    <source>
        <dbReference type="Proteomes" id="UP000800035"/>
    </source>
</evidence>
<proteinExistence type="predicted"/>
<organism evidence="2 3">
    <name type="scientific">Byssothecium circinans</name>
    <dbReference type="NCBI Taxonomy" id="147558"/>
    <lineage>
        <taxon>Eukaryota</taxon>
        <taxon>Fungi</taxon>
        <taxon>Dikarya</taxon>
        <taxon>Ascomycota</taxon>
        <taxon>Pezizomycotina</taxon>
        <taxon>Dothideomycetes</taxon>
        <taxon>Pleosporomycetidae</taxon>
        <taxon>Pleosporales</taxon>
        <taxon>Massarineae</taxon>
        <taxon>Massarinaceae</taxon>
        <taxon>Byssothecium</taxon>
    </lineage>
</organism>
<feature type="compositionally biased region" description="Basic and acidic residues" evidence="1">
    <location>
        <begin position="272"/>
        <end position="287"/>
    </location>
</feature>
<dbReference type="EMBL" id="ML976987">
    <property type="protein sequence ID" value="KAF1958183.1"/>
    <property type="molecule type" value="Genomic_DNA"/>
</dbReference>
<feature type="compositionally biased region" description="Basic residues" evidence="1">
    <location>
        <begin position="341"/>
        <end position="359"/>
    </location>
</feature>
<feature type="compositionally biased region" description="Basic and acidic residues" evidence="1">
    <location>
        <begin position="297"/>
        <end position="340"/>
    </location>
</feature>
<evidence type="ECO:0000256" key="1">
    <source>
        <dbReference type="SAM" id="MobiDB-lite"/>
    </source>
</evidence>
<dbReference type="Proteomes" id="UP000800035">
    <property type="component" value="Unassembled WGS sequence"/>
</dbReference>
<evidence type="ECO:0008006" key="4">
    <source>
        <dbReference type="Google" id="ProtNLM"/>
    </source>
</evidence>
<keyword evidence="3" id="KW-1185">Reference proteome</keyword>
<feature type="region of interest" description="Disordered" evidence="1">
    <location>
        <begin position="272"/>
        <end position="399"/>
    </location>
</feature>
<feature type="compositionally biased region" description="Basic and acidic residues" evidence="1">
    <location>
        <begin position="360"/>
        <end position="371"/>
    </location>
</feature>
<reference evidence="2" key="1">
    <citation type="journal article" date="2020" name="Stud. Mycol.">
        <title>101 Dothideomycetes genomes: a test case for predicting lifestyles and emergence of pathogens.</title>
        <authorList>
            <person name="Haridas S."/>
            <person name="Albert R."/>
            <person name="Binder M."/>
            <person name="Bloem J."/>
            <person name="Labutti K."/>
            <person name="Salamov A."/>
            <person name="Andreopoulos B."/>
            <person name="Baker S."/>
            <person name="Barry K."/>
            <person name="Bills G."/>
            <person name="Bluhm B."/>
            <person name="Cannon C."/>
            <person name="Castanera R."/>
            <person name="Culley D."/>
            <person name="Daum C."/>
            <person name="Ezra D."/>
            <person name="Gonzalez J."/>
            <person name="Henrissat B."/>
            <person name="Kuo A."/>
            <person name="Liang C."/>
            <person name="Lipzen A."/>
            <person name="Lutzoni F."/>
            <person name="Magnuson J."/>
            <person name="Mondo S."/>
            <person name="Nolan M."/>
            <person name="Ohm R."/>
            <person name="Pangilinan J."/>
            <person name="Park H.-J."/>
            <person name="Ramirez L."/>
            <person name="Alfaro M."/>
            <person name="Sun H."/>
            <person name="Tritt A."/>
            <person name="Yoshinaga Y."/>
            <person name="Zwiers L.-H."/>
            <person name="Turgeon B."/>
            <person name="Goodwin S."/>
            <person name="Spatafora J."/>
            <person name="Crous P."/>
            <person name="Grigoriev I."/>
        </authorList>
    </citation>
    <scope>NUCLEOTIDE SEQUENCE</scope>
    <source>
        <strain evidence="2">CBS 675.92</strain>
    </source>
</reference>
<sequence>MNTTNATTSKAARLTPAPRPFKQFKAGHIAATVEDIRNLRDGEDIMKWSPSLRKTLDPALWVPVNLPMSLTGTKSTYVLEEFYAPKLAMVVTSPVLRSRFEEKPDTEGVKLENSLFTPNAVGVICKWLTDTCVTQEPSSIPMSTFSIEETLDIRAAALMLQMDQYVTHITEKLVEYFRARKPVPTDAELVCARIASSEDPVLVALVERVYACGDIRVGEVRHLGDNNTFSQEEFETWDKIKSGDEKFTFFLKAFHRIVDGEGRKNDELMKAAQRAKQDAETAKQEAEKEQEEDAEREAEMKKEEANNKAKKKEQQEAEETKKNEKEAIKTAEKAAEIAEKKRTKNQRRMEKRKQAKKSKKVEDTTVAKTEEGMLTGDKATAVPVDGSTGDIQKPGSQPAEEVAQKEFFLWVLLMWLFGRMLGRRV</sequence>
<dbReference type="AlphaFoldDB" id="A0A6A5TZ74"/>